<evidence type="ECO:0000313" key="1">
    <source>
        <dbReference type="EMBL" id="BBD96748.1"/>
    </source>
</evidence>
<accession>A0A494W0N7</accession>
<gene>
    <name evidence="1" type="ORF">SAMIE_1002490</name>
</gene>
<name>A0A494W0N7_9SPHN</name>
<dbReference type="InterPro" id="IPR006905">
    <property type="entry name" value="Flavin_halogenase"/>
</dbReference>
<protein>
    <recommendedName>
        <fullName evidence="3">Tryptophan halogenase</fullName>
    </recommendedName>
</protein>
<evidence type="ECO:0000313" key="2">
    <source>
        <dbReference type="Proteomes" id="UP000279959"/>
    </source>
</evidence>
<dbReference type="SUPFAM" id="SSF51905">
    <property type="entry name" value="FAD/NAD(P)-binding domain"/>
    <property type="match status" value="1"/>
</dbReference>
<proteinExistence type="predicted"/>
<dbReference type="InterPro" id="IPR036188">
    <property type="entry name" value="FAD/NAD-bd_sf"/>
</dbReference>
<keyword evidence="2" id="KW-1185">Reference proteome</keyword>
<sequence length="461" mass="48149">MVLGAGPVGLLAAIALRRALPVATIHLIDTGHAGGTLADSFPLAYPPALAVLDRLGLGEDMLVRECGATHKLADRFHGWGREDFTVSVQESEVTTGGVPMRLVAGARGDVRTGLGGAAALAEKDRLAPDRLDGSAAGRDIGYALRLDAPRLTACLRTIAARAGVRHASAASVTLTVAADGTLSVAAGAELPVVVDLLIESRGAGHLLADAPAEDWSAEIPEGSVCREPLACHPSLSDLITAHGWGWTTLMPGQRDGERVSVFDIESARHAEGLIRETAAGAIPFRTGRLTCPMDGRRVALGDAAAIAGPLGHFGFSLALLHLDLLLDLLPAASPEPVLAREYNRRANLMSDELRDFVALLFAFHKAARPGPAAARLALVIERFARTGRLPLRETDLVSDAAWVGAMAGLVEAAPGYDVTAEALATGAGAALAARRREVEALCASHPAYRLWLEERMANGNG</sequence>
<organism evidence="1 2">
    <name type="scientific">Sphingobium amiense</name>
    <dbReference type="NCBI Taxonomy" id="135719"/>
    <lineage>
        <taxon>Bacteria</taxon>
        <taxon>Pseudomonadati</taxon>
        <taxon>Pseudomonadota</taxon>
        <taxon>Alphaproteobacteria</taxon>
        <taxon>Sphingomonadales</taxon>
        <taxon>Sphingomonadaceae</taxon>
        <taxon>Sphingobium</taxon>
    </lineage>
</organism>
<dbReference type="Proteomes" id="UP000279959">
    <property type="component" value="Chromosome"/>
</dbReference>
<dbReference type="Pfam" id="PF04820">
    <property type="entry name" value="Trp_halogenase"/>
    <property type="match status" value="1"/>
</dbReference>
<dbReference type="AlphaFoldDB" id="A0A494W0N7"/>
<evidence type="ECO:0008006" key="3">
    <source>
        <dbReference type="Google" id="ProtNLM"/>
    </source>
</evidence>
<dbReference type="EMBL" id="AP018664">
    <property type="protein sequence ID" value="BBD96748.1"/>
    <property type="molecule type" value="Genomic_DNA"/>
</dbReference>
<dbReference type="KEGG" id="sami:SAMIE_1002490"/>
<dbReference type="GO" id="GO:0004497">
    <property type="term" value="F:monooxygenase activity"/>
    <property type="evidence" value="ECO:0007669"/>
    <property type="project" value="InterPro"/>
</dbReference>
<reference evidence="1 2" key="1">
    <citation type="submission" date="2018-05" db="EMBL/GenBank/DDBJ databases">
        <title>Complete Genome Sequence of the Nonylphenol-Degrading Bacterium Sphingobium amiense DSM 16289T.</title>
        <authorList>
            <person name="Ootsuka M."/>
            <person name="Nishizawa T."/>
            <person name="Ohta H."/>
        </authorList>
    </citation>
    <scope>NUCLEOTIDE SEQUENCE [LARGE SCALE GENOMIC DNA]</scope>
    <source>
        <strain evidence="1 2">DSM 16289</strain>
    </source>
</reference>
<dbReference type="Gene3D" id="3.50.50.60">
    <property type="entry name" value="FAD/NAD(P)-binding domain"/>
    <property type="match status" value="1"/>
</dbReference>